<feature type="domain" description="Protein kinase" evidence="17">
    <location>
        <begin position="1"/>
        <end position="261"/>
    </location>
</feature>
<dbReference type="PANTHER" id="PTHR23255">
    <property type="entry name" value="TRANSFORMING GROWTH FACTOR-BETA RECEPTOR TYPE I AND II"/>
    <property type="match status" value="1"/>
</dbReference>
<dbReference type="PROSITE" id="PS00109">
    <property type="entry name" value="PROTEIN_KINASE_TYR"/>
    <property type="match status" value="1"/>
</dbReference>
<keyword evidence="19" id="KW-1185">Reference proteome</keyword>
<evidence type="ECO:0000256" key="14">
    <source>
        <dbReference type="ARBA" id="ARBA00023180"/>
    </source>
</evidence>
<dbReference type="GO" id="GO:0005524">
    <property type="term" value="F:ATP binding"/>
    <property type="evidence" value="ECO:0007669"/>
    <property type="project" value="UniProtKB-KW"/>
</dbReference>
<evidence type="ECO:0000256" key="3">
    <source>
        <dbReference type="ARBA" id="ARBA00012401"/>
    </source>
</evidence>
<sequence>MRFTEADTLGLHKYPLVAQQELMLVDGACFCWALIPLLQGSLRSFLTQHTTDWNSTLGLTVSLARGLAFLHADIWKDGHHKPSIVHRDLTSQNVLVKADTTCAISDFDLALMLPSCRKIGGQHENVHAMKAVGTLRYMSPEILEGCVNLKCWEATLKQADVYSMGLIIWETFSRCNSFYPSRAAVPEFRMAFEAELGQETHFKELWALVFVERRRPVLPEVWKKDPEIYCSLKETLEDCWDPDAEARLTALCAEQRLRSLMAVNTPNQSRQNVVDSIIIGGT</sequence>
<comment type="subcellular location">
    <subcellularLocation>
        <location evidence="1">Membrane</location>
        <topology evidence="1">Single-pass type I membrane protein</topology>
    </subcellularLocation>
</comment>
<keyword evidence="4" id="KW-0723">Serine/threonine-protein kinase</keyword>
<evidence type="ECO:0000256" key="16">
    <source>
        <dbReference type="ARBA" id="ARBA00048773"/>
    </source>
</evidence>
<evidence type="ECO:0000313" key="19">
    <source>
        <dbReference type="Proteomes" id="UP001066276"/>
    </source>
</evidence>
<evidence type="ECO:0000256" key="13">
    <source>
        <dbReference type="ARBA" id="ARBA00023170"/>
    </source>
</evidence>
<comment type="catalytic activity">
    <reaction evidence="15">
        <text>L-seryl-[receptor-protein] + ATP = O-phospho-L-seryl-[receptor-protein] + ADP + H(+)</text>
        <dbReference type="Rhea" id="RHEA:18673"/>
        <dbReference type="Rhea" id="RHEA-COMP:11022"/>
        <dbReference type="Rhea" id="RHEA-COMP:11023"/>
        <dbReference type="ChEBI" id="CHEBI:15378"/>
        <dbReference type="ChEBI" id="CHEBI:29999"/>
        <dbReference type="ChEBI" id="CHEBI:30616"/>
        <dbReference type="ChEBI" id="CHEBI:83421"/>
        <dbReference type="ChEBI" id="CHEBI:456216"/>
        <dbReference type="EC" id="2.7.11.30"/>
    </reaction>
</comment>
<evidence type="ECO:0000313" key="18">
    <source>
        <dbReference type="EMBL" id="KAJ1159874.1"/>
    </source>
</evidence>
<evidence type="ECO:0000256" key="2">
    <source>
        <dbReference type="ARBA" id="ARBA00009605"/>
    </source>
</evidence>
<dbReference type="FunFam" id="1.10.510.10:FF:000487">
    <property type="entry name" value="Anti-Muellerian hormone type-2 receptor"/>
    <property type="match status" value="1"/>
</dbReference>
<dbReference type="Gene3D" id="1.10.510.10">
    <property type="entry name" value="Transferase(Phosphotransferase) domain 1"/>
    <property type="match status" value="1"/>
</dbReference>
<dbReference type="InterPro" id="IPR000333">
    <property type="entry name" value="TGFB_receptor"/>
</dbReference>
<keyword evidence="6" id="KW-0812">Transmembrane</keyword>
<dbReference type="PANTHER" id="PTHR23255:SF49">
    <property type="entry name" value="ANTI-MUELLERIAN HORMONE TYPE-2 RECEPTOR"/>
    <property type="match status" value="1"/>
</dbReference>
<dbReference type="GO" id="GO:0030509">
    <property type="term" value="P:BMP signaling pathway"/>
    <property type="evidence" value="ECO:0007669"/>
    <property type="project" value="TreeGrafter"/>
</dbReference>
<comment type="similarity">
    <text evidence="2">Belongs to the protein kinase superfamily. TKL Ser/Thr protein kinase family. TGFB receptor subfamily.</text>
</comment>
<reference evidence="18" key="1">
    <citation type="journal article" date="2022" name="bioRxiv">
        <title>Sequencing and chromosome-scale assembly of the giantPleurodeles waltlgenome.</title>
        <authorList>
            <person name="Brown T."/>
            <person name="Elewa A."/>
            <person name="Iarovenko S."/>
            <person name="Subramanian E."/>
            <person name="Araus A.J."/>
            <person name="Petzold A."/>
            <person name="Susuki M."/>
            <person name="Suzuki K.-i.T."/>
            <person name="Hayashi T."/>
            <person name="Toyoda A."/>
            <person name="Oliveira C."/>
            <person name="Osipova E."/>
            <person name="Leigh N.D."/>
            <person name="Simon A."/>
            <person name="Yun M.H."/>
        </authorList>
    </citation>
    <scope>NUCLEOTIDE SEQUENCE</scope>
    <source>
        <strain evidence="18">20211129_DDA</strain>
        <tissue evidence="18">Liver</tissue>
    </source>
</reference>
<dbReference type="InterPro" id="IPR001245">
    <property type="entry name" value="Ser-Thr/Tyr_kinase_cat_dom"/>
</dbReference>
<evidence type="ECO:0000256" key="5">
    <source>
        <dbReference type="ARBA" id="ARBA00022679"/>
    </source>
</evidence>
<evidence type="ECO:0000256" key="6">
    <source>
        <dbReference type="ARBA" id="ARBA00022692"/>
    </source>
</evidence>
<organism evidence="18 19">
    <name type="scientific">Pleurodeles waltl</name>
    <name type="common">Iberian ribbed newt</name>
    <dbReference type="NCBI Taxonomy" id="8319"/>
    <lineage>
        <taxon>Eukaryota</taxon>
        <taxon>Metazoa</taxon>
        <taxon>Chordata</taxon>
        <taxon>Craniata</taxon>
        <taxon>Vertebrata</taxon>
        <taxon>Euteleostomi</taxon>
        <taxon>Amphibia</taxon>
        <taxon>Batrachia</taxon>
        <taxon>Caudata</taxon>
        <taxon>Salamandroidea</taxon>
        <taxon>Salamandridae</taxon>
        <taxon>Pleurodelinae</taxon>
        <taxon>Pleurodeles</taxon>
    </lineage>
</organism>
<evidence type="ECO:0000256" key="11">
    <source>
        <dbReference type="ARBA" id="ARBA00022989"/>
    </source>
</evidence>
<dbReference type="Proteomes" id="UP001066276">
    <property type="component" value="Chromosome 4_2"/>
</dbReference>
<proteinExistence type="inferred from homology"/>
<dbReference type="GO" id="GO:0005024">
    <property type="term" value="F:transforming growth factor beta receptor activity"/>
    <property type="evidence" value="ECO:0007669"/>
    <property type="project" value="TreeGrafter"/>
</dbReference>
<dbReference type="SUPFAM" id="SSF56112">
    <property type="entry name" value="Protein kinase-like (PK-like)"/>
    <property type="match status" value="1"/>
</dbReference>
<dbReference type="Pfam" id="PF07714">
    <property type="entry name" value="PK_Tyr_Ser-Thr"/>
    <property type="match status" value="1"/>
</dbReference>
<keyword evidence="5" id="KW-0808">Transferase</keyword>
<gene>
    <name evidence="18" type="ORF">NDU88_000378</name>
</gene>
<name>A0AAV7S8F7_PLEWA</name>
<dbReference type="EC" id="2.7.11.30" evidence="3"/>
<evidence type="ECO:0000256" key="15">
    <source>
        <dbReference type="ARBA" id="ARBA00047681"/>
    </source>
</evidence>
<keyword evidence="10" id="KW-0067">ATP-binding</keyword>
<dbReference type="EMBL" id="JANPWB010000008">
    <property type="protein sequence ID" value="KAJ1159874.1"/>
    <property type="molecule type" value="Genomic_DNA"/>
</dbReference>
<evidence type="ECO:0000256" key="1">
    <source>
        <dbReference type="ARBA" id="ARBA00004479"/>
    </source>
</evidence>
<evidence type="ECO:0000256" key="10">
    <source>
        <dbReference type="ARBA" id="ARBA00022840"/>
    </source>
</evidence>
<evidence type="ECO:0000256" key="8">
    <source>
        <dbReference type="ARBA" id="ARBA00022741"/>
    </source>
</evidence>
<evidence type="ECO:0000256" key="7">
    <source>
        <dbReference type="ARBA" id="ARBA00022729"/>
    </source>
</evidence>
<dbReference type="AlphaFoldDB" id="A0AAV7S8F7"/>
<dbReference type="InterPro" id="IPR011009">
    <property type="entry name" value="Kinase-like_dom_sf"/>
</dbReference>
<keyword evidence="14" id="KW-0325">Glycoprotein</keyword>
<keyword evidence="9" id="KW-0418">Kinase</keyword>
<keyword evidence="13" id="KW-0675">Receptor</keyword>
<keyword evidence="8" id="KW-0547">Nucleotide-binding</keyword>
<dbReference type="InterPro" id="IPR000719">
    <property type="entry name" value="Prot_kinase_dom"/>
</dbReference>
<dbReference type="InterPro" id="IPR008266">
    <property type="entry name" value="Tyr_kinase_AS"/>
</dbReference>
<keyword evidence="11" id="KW-1133">Transmembrane helix</keyword>
<comment type="caution">
    <text evidence="18">The sequence shown here is derived from an EMBL/GenBank/DDBJ whole genome shotgun (WGS) entry which is preliminary data.</text>
</comment>
<evidence type="ECO:0000256" key="12">
    <source>
        <dbReference type="ARBA" id="ARBA00023136"/>
    </source>
</evidence>
<dbReference type="GO" id="GO:0005886">
    <property type="term" value="C:plasma membrane"/>
    <property type="evidence" value="ECO:0007669"/>
    <property type="project" value="TreeGrafter"/>
</dbReference>
<accession>A0AAV7S8F7</accession>
<protein>
    <recommendedName>
        <fullName evidence="3">receptor protein serine/threonine kinase</fullName>
        <ecNumber evidence="3">2.7.11.30</ecNumber>
    </recommendedName>
</protein>
<dbReference type="GO" id="GO:0043235">
    <property type="term" value="C:receptor complex"/>
    <property type="evidence" value="ECO:0007669"/>
    <property type="project" value="TreeGrafter"/>
</dbReference>
<dbReference type="PROSITE" id="PS50011">
    <property type="entry name" value="PROTEIN_KINASE_DOM"/>
    <property type="match status" value="1"/>
</dbReference>
<evidence type="ECO:0000256" key="9">
    <source>
        <dbReference type="ARBA" id="ARBA00022777"/>
    </source>
</evidence>
<keyword evidence="7" id="KW-0732">Signal</keyword>
<evidence type="ECO:0000256" key="4">
    <source>
        <dbReference type="ARBA" id="ARBA00022527"/>
    </source>
</evidence>
<comment type="catalytic activity">
    <reaction evidence="16">
        <text>L-threonyl-[receptor-protein] + ATP = O-phospho-L-threonyl-[receptor-protein] + ADP + H(+)</text>
        <dbReference type="Rhea" id="RHEA:44880"/>
        <dbReference type="Rhea" id="RHEA-COMP:11024"/>
        <dbReference type="Rhea" id="RHEA-COMP:11025"/>
        <dbReference type="ChEBI" id="CHEBI:15378"/>
        <dbReference type="ChEBI" id="CHEBI:30013"/>
        <dbReference type="ChEBI" id="CHEBI:30616"/>
        <dbReference type="ChEBI" id="CHEBI:61977"/>
        <dbReference type="ChEBI" id="CHEBI:456216"/>
        <dbReference type="EC" id="2.7.11.30"/>
    </reaction>
</comment>
<evidence type="ECO:0000259" key="17">
    <source>
        <dbReference type="PROSITE" id="PS50011"/>
    </source>
</evidence>
<keyword evidence="12" id="KW-0472">Membrane</keyword>